<dbReference type="Proteomes" id="UP000321386">
    <property type="component" value="Unassembled WGS sequence"/>
</dbReference>
<name>A0A510USK7_9CELL</name>
<accession>A0A510USK7</accession>
<organism evidence="2 3">
    <name type="scientific">Cellulomonas persica</name>
    <dbReference type="NCBI Taxonomy" id="76861"/>
    <lineage>
        <taxon>Bacteria</taxon>
        <taxon>Bacillati</taxon>
        <taxon>Actinomycetota</taxon>
        <taxon>Actinomycetes</taxon>
        <taxon>Micrococcales</taxon>
        <taxon>Cellulomonadaceae</taxon>
        <taxon>Cellulomonas</taxon>
    </lineage>
</organism>
<gene>
    <name evidence="2" type="ORF">CPE01_13660</name>
</gene>
<dbReference type="EMBL" id="BJUA01000005">
    <property type="protein sequence ID" value="GEK17633.1"/>
    <property type="molecule type" value="Genomic_DNA"/>
</dbReference>
<dbReference type="AlphaFoldDB" id="A0A510USK7"/>
<protein>
    <submittedName>
        <fullName evidence="2">Uncharacterized protein</fullName>
    </submittedName>
</protein>
<sequence>MTRTVVVANEPCGRRRPARDCLEVDERRDLERVVVHLAQQLVRVEPGEDVRREVAAALRDPGQEPLGLDARAEHRLERRPQRLRARVVDDDGVRTGADRDPPPVDRARTRAHAQPHPSAGGQRRVDRRRGADGRAHRTRPRGEGGTWVAAVPGTGGHVACAGCRSVMPRASLWASGGHLVG</sequence>
<feature type="region of interest" description="Disordered" evidence="1">
    <location>
        <begin position="57"/>
        <end position="146"/>
    </location>
</feature>
<comment type="caution">
    <text evidence="2">The sequence shown here is derived from an EMBL/GenBank/DDBJ whole genome shotgun (WGS) entry which is preliminary data.</text>
</comment>
<reference evidence="2 3" key="1">
    <citation type="submission" date="2019-07" db="EMBL/GenBank/DDBJ databases">
        <title>Whole genome shotgun sequence of Cellulomonas persica NBRC 101101.</title>
        <authorList>
            <person name="Hosoyama A."/>
            <person name="Uohara A."/>
            <person name="Ohji S."/>
            <person name="Ichikawa N."/>
        </authorList>
    </citation>
    <scope>NUCLEOTIDE SEQUENCE [LARGE SCALE GENOMIC DNA]</scope>
    <source>
        <strain evidence="2 3">NBRC 101101</strain>
    </source>
</reference>
<evidence type="ECO:0000313" key="2">
    <source>
        <dbReference type="EMBL" id="GEK17633.1"/>
    </source>
</evidence>
<evidence type="ECO:0000313" key="3">
    <source>
        <dbReference type="Proteomes" id="UP000321386"/>
    </source>
</evidence>
<evidence type="ECO:0000256" key="1">
    <source>
        <dbReference type="SAM" id="MobiDB-lite"/>
    </source>
</evidence>
<feature type="compositionally biased region" description="Basic and acidic residues" evidence="1">
    <location>
        <begin position="70"/>
        <end position="108"/>
    </location>
</feature>
<proteinExistence type="predicted"/>
<keyword evidence="3" id="KW-1185">Reference proteome</keyword>